<dbReference type="Gramene" id="ERM94602">
    <property type="protein sequence ID" value="ERM94602"/>
    <property type="gene ID" value="AMTR_s00011p00093160"/>
</dbReference>
<organism evidence="1 2">
    <name type="scientific">Amborella trichopoda</name>
    <dbReference type="NCBI Taxonomy" id="13333"/>
    <lineage>
        <taxon>Eukaryota</taxon>
        <taxon>Viridiplantae</taxon>
        <taxon>Streptophyta</taxon>
        <taxon>Embryophyta</taxon>
        <taxon>Tracheophyta</taxon>
        <taxon>Spermatophyta</taxon>
        <taxon>Magnoliopsida</taxon>
        <taxon>Amborellales</taxon>
        <taxon>Amborellaceae</taxon>
        <taxon>Amborella</taxon>
    </lineage>
</organism>
<dbReference type="EMBL" id="KI397507">
    <property type="protein sequence ID" value="ERM94602.1"/>
    <property type="molecule type" value="Genomic_DNA"/>
</dbReference>
<dbReference type="Proteomes" id="UP000017836">
    <property type="component" value="Unassembled WGS sequence"/>
</dbReference>
<dbReference type="AlphaFoldDB" id="W1NFL9"/>
<evidence type="ECO:0000313" key="1">
    <source>
        <dbReference type="EMBL" id="ERM94602.1"/>
    </source>
</evidence>
<proteinExistence type="predicted"/>
<protein>
    <submittedName>
        <fullName evidence="1">Uncharacterized protein</fullName>
    </submittedName>
</protein>
<accession>W1NFL9</accession>
<keyword evidence="2" id="KW-1185">Reference proteome</keyword>
<evidence type="ECO:0000313" key="2">
    <source>
        <dbReference type="Proteomes" id="UP000017836"/>
    </source>
</evidence>
<reference evidence="2" key="1">
    <citation type="journal article" date="2013" name="Science">
        <title>The Amborella genome and the evolution of flowering plants.</title>
        <authorList>
            <consortium name="Amborella Genome Project"/>
        </authorList>
    </citation>
    <scope>NUCLEOTIDE SEQUENCE [LARGE SCALE GENOMIC DNA]</scope>
</reference>
<gene>
    <name evidence="1" type="ORF">AMTR_s00011p00093160</name>
</gene>
<sequence length="93" mass="10195">MDDEFGRHLVVDNLRWGCTIRGGKKKALTDPSPSPSPSPPFIRVVGPPQPLLEIPSLQTMRPSCLSHNTPCTFLTLPSLWTLPLHPSMSLPPS</sequence>
<name>W1NFL9_AMBTC</name>
<dbReference type="HOGENOM" id="CLU_2402597_0_0_1"/>